<proteinExistence type="predicted"/>
<dbReference type="InterPro" id="IPR011322">
    <property type="entry name" value="N-reg_PII-like_a/b"/>
</dbReference>
<dbReference type="Pfam" id="PF09413">
    <property type="entry name" value="DUF2007"/>
    <property type="match status" value="1"/>
</dbReference>
<reference evidence="4 5" key="1">
    <citation type="submission" date="2019-05" db="EMBL/GenBank/DDBJ databases">
        <authorList>
            <consortium name="Science for Life Laboratories"/>
        </authorList>
    </citation>
    <scope>NUCLEOTIDE SEQUENCE [LARGE SCALE GENOMIC DNA]</scope>
    <source>
        <strain evidence="4">Soil9</strain>
    </source>
</reference>
<evidence type="ECO:0000256" key="1">
    <source>
        <dbReference type="SAM" id="MobiDB-lite"/>
    </source>
</evidence>
<evidence type="ECO:0000313" key="5">
    <source>
        <dbReference type="Proteomes" id="UP000464178"/>
    </source>
</evidence>
<name>A0A6P2DQR8_9BACT</name>
<dbReference type="KEGG" id="gms:SOIL9_70370"/>
<feature type="transmembrane region" description="Helical" evidence="2">
    <location>
        <begin position="179"/>
        <end position="201"/>
    </location>
</feature>
<feature type="region of interest" description="Disordered" evidence="1">
    <location>
        <begin position="73"/>
        <end position="127"/>
    </location>
</feature>
<organism evidence="4 5">
    <name type="scientific">Gemmata massiliana</name>
    <dbReference type="NCBI Taxonomy" id="1210884"/>
    <lineage>
        <taxon>Bacteria</taxon>
        <taxon>Pseudomonadati</taxon>
        <taxon>Planctomycetota</taxon>
        <taxon>Planctomycetia</taxon>
        <taxon>Gemmatales</taxon>
        <taxon>Gemmataceae</taxon>
        <taxon>Gemmata</taxon>
    </lineage>
</organism>
<keyword evidence="2" id="KW-1133">Transmembrane helix</keyword>
<protein>
    <recommendedName>
        <fullName evidence="3">DUF2007 domain-containing protein</fullName>
    </recommendedName>
</protein>
<dbReference type="EMBL" id="LR593886">
    <property type="protein sequence ID" value="VTS03873.1"/>
    <property type="molecule type" value="Genomic_DNA"/>
</dbReference>
<sequence length="202" mass="21331">MAGRLVTIARFDLAGQAHIARNALDAAGIKAVITDEAIVAMDWLLSNAVGGIKVQVLEEDADRALAVLEQALGSDEPDEPVDEEALAAEAEAAGAEEQDELPTPKTLLAPELPAPPVASPTSIERPPRSREDYARSLLFIAWIGLAFPPVWFVALYFFFNAAFGSGPLSPRGRYNLLVGSLVVCPGAVLAWMLCAGFSGAFG</sequence>
<dbReference type="AlphaFoldDB" id="A0A6P2DQR8"/>
<dbReference type="SUPFAM" id="SSF54913">
    <property type="entry name" value="GlnB-like"/>
    <property type="match status" value="1"/>
</dbReference>
<accession>A0A6P2DQR8</accession>
<dbReference type="Proteomes" id="UP000464178">
    <property type="component" value="Chromosome"/>
</dbReference>
<dbReference type="RefSeq" id="WP_162673167.1">
    <property type="nucleotide sequence ID" value="NZ_LR593886.1"/>
</dbReference>
<gene>
    <name evidence="4" type="ORF">SOIL9_70370</name>
</gene>
<evidence type="ECO:0000259" key="3">
    <source>
        <dbReference type="Pfam" id="PF09413"/>
    </source>
</evidence>
<evidence type="ECO:0000313" key="4">
    <source>
        <dbReference type="EMBL" id="VTS03873.1"/>
    </source>
</evidence>
<feature type="transmembrane region" description="Helical" evidence="2">
    <location>
        <begin position="137"/>
        <end position="159"/>
    </location>
</feature>
<dbReference type="InterPro" id="IPR018551">
    <property type="entry name" value="DUF2007"/>
</dbReference>
<keyword evidence="5" id="KW-1185">Reference proteome</keyword>
<keyword evidence="2" id="KW-0812">Transmembrane</keyword>
<evidence type="ECO:0000256" key="2">
    <source>
        <dbReference type="SAM" id="Phobius"/>
    </source>
</evidence>
<feature type="compositionally biased region" description="Low complexity" evidence="1">
    <location>
        <begin position="101"/>
        <end position="111"/>
    </location>
</feature>
<feature type="domain" description="DUF2007" evidence="3">
    <location>
        <begin position="15"/>
        <end position="71"/>
    </location>
</feature>
<dbReference type="Gene3D" id="3.30.70.790">
    <property type="entry name" value="UreE, C-terminal domain"/>
    <property type="match status" value="1"/>
</dbReference>
<feature type="compositionally biased region" description="Acidic residues" evidence="1">
    <location>
        <begin position="75"/>
        <end position="86"/>
    </location>
</feature>
<keyword evidence="2" id="KW-0472">Membrane</keyword>